<gene>
    <name evidence="9" type="ORF">DMC30DRAFT_364817</name>
</gene>
<sequence>MATSDIPIDSGSQSNYAASGQHHPPRRASSTAGGASSSRTSVPPGGGGGGTPSSNASMAALPPVVGPDGKVLQGNALVNAFKGGIRIETANGGERTSRACLACRKLKSRCDGAEDPPCKRCRASGTECVFVESKRGKRPSRKSTESTLQDKFRMVEKSLSVVLDSLDSGEKPDPSALSQLQASLASGLENSPEVNGYDRSRRRQSTAGASTSRYSQPPNEGFCEGRSPSSSSDVPDLVGGTGEGRSAKRARHASTTSLAFNESPVMGGNLAISPHSTSTGGAPGSAQIPQLALPMVGAPHPGTSPTGANGGAAQQQLHPSPSNPSPGSQQGQQTAPSLAMLADASLAAQIDGRSKLTGLDSSFNLSTVTYALQRNHDRLGAPTGEEDCGRTPAVLSKGIVTPELAVELFTIFFDYAYIHLPLLDPAKHTAPWVCATSPFLFTVILAVASRFHQDPTLHNKIYEEAHRCFVECVSEGERSIESVQACCILTVWTYPPTGESAAAGREERPKRAWLYGGAAVRMGLELNLFRPAAFVDAHLSKPGNANKANPWISLPREGPEAVSDQEVWDALNKERTWLMLFVIDHNMSVVMGRPYQIQEAKPYLLPLHPQCLPFDLGTSEPSSLWRLGPAADSASSTGVIAHVELQTIIGQVMDTFRDRLYGLSCASDEMPSQVVMKLFNSRMDEWKARWCPVPGEPIANNLQLYHHASKLFLNTIPLHTMLRNGDACDDPDSVSSTISSAKSLLSLGHAYAELGVLRHCPDVNFLFMLYSTVFLVKVRVSNSRFAQLVDPLELESQLLQLMKDCQEAAQGDPRHAAMTCFVIVRALGASWKALETGAGGVRSRGTSIRGDEEDPAAAGGAGAATGACASQGAGSSGFTGVSAAHVPLDPTLAATPSGATTTTTTNPNAPHLPNVSLAGAMPPSPAPLFAHPFAGVSTPGANPFSNPFAASSAAATPVPAYAGGGGGERRPGTLSGAQTPSAFVGSGMFDGAPLPAPQGPVDGVEGVDHFLNDTHFFGSVLVGRGASGFFDWPEVASSLDPFATTTSDLSDPFGFSSFSYHPGGGNTAAPTPSISSAAQGDPLLAAVQQHGGAGGEGAGAGAGGPKAKEEQ</sequence>
<dbReference type="Proteomes" id="UP000311382">
    <property type="component" value="Unassembled WGS sequence"/>
</dbReference>
<feature type="compositionally biased region" description="Polar residues" evidence="7">
    <location>
        <begin position="303"/>
        <end position="318"/>
    </location>
</feature>
<feature type="compositionally biased region" description="Low complexity" evidence="7">
    <location>
        <begin position="325"/>
        <end position="335"/>
    </location>
</feature>
<proteinExistence type="predicted"/>
<comment type="subcellular location">
    <subcellularLocation>
        <location evidence="1">Nucleus</location>
    </subcellularLocation>
</comment>
<feature type="compositionally biased region" description="Low complexity" evidence="7">
    <location>
        <begin position="227"/>
        <end position="238"/>
    </location>
</feature>
<dbReference type="PROSITE" id="PS00463">
    <property type="entry name" value="ZN2_CY6_FUNGAL_1"/>
    <property type="match status" value="1"/>
</dbReference>
<dbReference type="SUPFAM" id="SSF57701">
    <property type="entry name" value="Zn2/Cys6 DNA-binding domain"/>
    <property type="match status" value="1"/>
</dbReference>
<dbReference type="PANTHER" id="PTHR31845">
    <property type="entry name" value="FINGER DOMAIN PROTEIN, PUTATIVE-RELATED"/>
    <property type="match status" value="1"/>
</dbReference>
<dbReference type="EMBL" id="SOZI01000064">
    <property type="protein sequence ID" value="TNY20531.1"/>
    <property type="molecule type" value="Genomic_DNA"/>
</dbReference>
<dbReference type="STRING" id="5288.A0A5C5FXT0"/>
<dbReference type="GO" id="GO:0000981">
    <property type="term" value="F:DNA-binding transcription factor activity, RNA polymerase II-specific"/>
    <property type="evidence" value="ECO:0007669"/>
    <property type="project" value="InterPro"/>
</dbReference>
<keyword evidence="6" id="KW-0539">Nucleus</keyword>
<dbReference type="AlphaFoldDB" id="A0A5C5FXT0"/>
<feature type="domain" description="Zn(2)-C6 fungal-type" evidence="8">
    <location>
        <begin position="99"/>
        <end position="130"/>
    </location>
</feature>
<feature type="compositionally biased region" description="Low complexity" evidence="7">
    <location>
        <begin position="892"/>
        <end position="909"/>
    </location>
</feature>
<dbReference type="GO" id="GO:0008270">
    <property type="term" value="F:zinc ion binding"/>
    <property type="evidence" value="ECO:0007669"/>
    <property type="project" value="InterPro"/>
</dbReference>
<keyword evidence="2" id="KW-0479">Metal-binding</keyword>
<evidence type="ECO:0000313" key="9">
    <source>
        <dbReference type="EMBL" id="TNY20531.1"/>
    </source>
</evidence>
<feature type="compositionally biased region" description="Gly residues" evidence="7">
    <location>
        <begin position="1091"/>
        <end position="1104"/>
    </location>
</feature>
<name>A0A5C5FXT0_9BASI</name>
<feature type="region of interest" description="Disordered" evidence="7">
    <location>
        <begin position="961"/>
        <end position="993"/>
    </location>
</feature>
<feature type="region of interest" description="Disordered" evidence="7">
    <location>
        <begin position="840"/>
        <end position="865"/>
    </location>
</feature>
<keyword evidence="10" id="KW-1185">Reference proteome</keyword>
<feature type="compositionally biased region" description="Polar residues" evidence="7">
    <location>
        <begin position="205"/>
        <end position="218"/>
    </location>
</feature>
<dbReference type="InterPro" id="IPR007219">
    <property type="entry name" value="XnlR_reg_dom"/>
</dbReference>
<dbReference type="Pfam" id="PF00172">
    <property type="entry name" value="Zn_clus"/>
    <property type="match status" value="1"/>
</dbReference>
<evidence type="ECO:0000259" key="8">
    <source>
        <dbReference type="PROSITE" id="PS50048"/>
    </source>
</evidence>
<dbReference type="CDD" id="cd12148">
    <property type="entry name" value="fungal_TF_MHR"/>
    <property type="match status" value="1"/>
</dbReference>
<evidence type="ECO:0000256" key="2">
    <source>
        <dbReference type="ARBA" id="ARBA00022723"/>
    </source>
</evidence>
<dbReference type="OrthoDB" id="39175at2759"/>
<evidence type="ECO:0000256" key="6">
    <source>
        <dbReference type="ARBA" id="ARBA00023242"/>
    </source>
</evidence>
<feature type="compositionally biased region" description="Low complexity" evidence="7">
    <location>
        <begin position="1067"/>
        <end position="1078"/>
    </location>
</feature>
<organism evidence="9 10">
    <name type="scientific">Rhodotorula diobovata</name>
    <dbReference type="NCBI Taxonomy" id="5288"/>
    <lineage>
        <taxon>Eukaryota</taxon>
        <taxon>Fungi</taxon>
        <taxon>Dikarya</taxon>
        <taxon>Basidiomycota</taxon>
        <taxon>Pucciniomycotina</taxon>
        <taxon>Microbotryomycetes</taxon>
        <taxon>Sporidiobolales</taxon>
        <taxon>Sporidiobolaceae</taxon>
        <taxon>Rhodotorula</taxon>
    </lineage>
</organism>
<evidence type="ECO:0000256" key="1">
    <source>
        <dbReference type="ARBA" id="ARBA00004123"/>
    </source>
</evidence>
<feature type="region of interest" description="Disordered" evidence="7">
    <location>
        <begin position="1064"/>
        <end position="1111"/>
    </location>
</feature>
<evidence type="ECO:0000256" key="4">
    <source>
        <dbReference type="ARBA" id="ARBA00023125"/>
    </source>
</evidence>
<evidence type="ECO:0000313" key="10">
    <source>
        <dbReference type="Proteomes" id="UP000311382"/>
    </source>
</evidence>
<feature type="region of interest" description="Disordered" evidence="7">
    <location>
        <begin position="186"/>
        <end position="335"/>
    </location>
</feature>
<evidence type="ECO:0000256" key="3">
    <source>
        <dbReference type="ARBA" id="ARBA00023015"/>
    </source>
</evidence>
<keyword evidence="3" id="KW-0805">Transcription regulation</keyword>
<keyword evidence="4" id="KW-0238">DNA-binding</keyword>
<dbReference type="PANTHER" id="PTHR31845:SF17">
    <property type="entry name" value="ZN(II)2CYS6 TRANSCRIPTION FACTOR (EUROFUNG)"/>
    <property type="match status" value="1"/>
</dbReference>
<comment type="caution">
    <text evidence="9">The sequence shown here is derived from an EMBL/GenBank/DDBJ whole genome shotgun (WGS) entry which is preliminary data.</text>
</comment>
<dbReference type="SMART" id="SM00906">
    <property type="entry name" value="Fungal_trans"/>
    <property type="match status" value="1"/>
</dbReference>
<dbReference type="GO" id="GO:0005634">
    <property type="term" value="C:nucleus"/>
    <property type="evidence" value="ECO:0007669"/>
    <property type="project" value="UniProtKB-SubCell"/>
</dbReference>
<dbReference type="SMART" id="SM00066">
    <property type="entry name" value="GAL4"/>
    <property type="match status" value="1"/>
</dbReference>
<feature type="compositionally biased region" description="Low complexity" evidence="7">
    <location>
        <begin position="27"/>
        <end position="43"/>
    </location>
</feature>
<feature type="region of interest" description="Disordered" evidence="7">
    <location>
        <begin position="1"/>
        <end position="63"/>
    </location>
</feature>
<dbReference type="Gene3D" id="4.10.240.10">
    <property type="entry name" value="Zn(2)-C6 fungal-type DNA-binding domain"/>
    <property type="match status" value="1"/>
</dbReference>
<dbReference type="GO" id="GO:0000976">
    <property type="term" value="F:transcription cis-regulatory region binding"/>
    <property type="evidence" value="ECO:0007669"/>
    <property type="project" value="TreeGrafter"/>
</dbReference>
<dbReference type="InterPro" id="IPR051089">
    <property type="entry name" value="prtT"/>
</dbReference>
<keyword evidence="5" id="KW-0804">Transcription</keyword>
<accession>A0A5C5FXT0</accession>
<reference evidence="9 10" key="1">
    <citation type="submission" date="2019-03" db="EMBL/GenBank/DDBJ databases">
        <title>Rhodosporidium diobovatum UCD-FST 08-225 genome sequencing, assembly, and annotation.</title>
        <authorList>
            <person name="Fakankun I.U."/>
            <person name="Fristensky B."/>
            <person name="Levin D.B."/>
        </authorList>
    </citation>
    <scope>NUCLEOTIDE SEQUENCE [LARGE SCALE GENOMIC DNA]</scope>
    <source>
        <strain evidence="9 10">UCD-FST 08-225</strain>
    </source>
</reference>
<feature type="region of interest" description="Disordered" evidence="7">
    <location>
        <begin position="892"/>
        <end position="919"/>
    </location>
</feature>
<evidence type="ECO:0000256" key="7">
    <source>
        <dbReference type="SAM" id="MobiDB-lite"/>
    </source>
</evidence>
<protein>
    <recommendedName>
        <fullName evidence="8">Zn(2)-C6 fungal-type domain-containing protein</fullName>
    </recommendedName>
</protein>
<dbReference type="InterPro" id="IPR036864">
    <property type="entry name" value="Zn2-C6_fun-type_DNA-bd_sf"/>
</dbReference>
<dbReference type="InterPro" id="IPR001138">
    <property type="entry name" value="Zn2Cys6_DnaBD"/>
</dbReference>
<dbReference type="Pfam" id="PF04082">
    <property type="entry name" value="Fungal_trans"/>
    <property type="match status" value="1"/>
</dbReference>
<evidence type="ECO:0000256" key="5">
    <source>
        <dbReference type="ARBA" id="ARBA00023163"/>
    </source>
</evidence>
<dbReference type="GO" id="GO:0006351">
    <property type="term" value="P:DNA-templated transcription"/>
    <property type="evidence" value="ECO:0007669"/>
    <property type="project" value="InterPro"/>
</dbReference>
<dbReference type="CDD" id="cd00067">
    <property type="entry name" value="GAL4"/>
    <property type="match status" value="1"/>
</dbReference>
<dbReference type="PROSITE" id="PS50048">
    <property type="entry name" value="ZN2_CY6_FUNGAL_2"/>
    <property type="match status" value="1"/>
</dbReference>